<evidence type="ECO:0000313" key="10">
    <source>
        <dbReference type="Proteomes" id="UP000053370"/>
    </source>
</evidence>
<dbReference type="PANTHER" id="PTHR46018">
    <property type="entry name" value="ZINC PHOSPHODIESTERASE ELAC PROTEIN 1"/>
    <property type="match status" value="1"/>
</dbReference>
<dbReference type="STRING" id="1678840.ATC1_131853"/>
<dbReference type="EC" id="3.1.26.11" evidence="8"/>
<dbReference type="GO" id="GO:0008270">
    <property type="term" value="F:zinc ion binding"/>
    <property type="evidence" value="ECO:0007669"/>
    <property type="project" value="UniProtKB-UniRule"/>
</dbReference>
<dbReference type="HAMAP" id="MF_01818">
    <property type="entry name" value="RNase_Z_BN"/>
    <property type="match status" value="1"/>
</dbReference>
<accession>A0A0S7BWG6</accession>
<dbReference type="NCBIfam" id="NF000801">
    <property type="entry name" value="PRK00055.1-3"/>
    <property type="match status" value="1"/>
</dbReference>
<comment type="subunit">
    <text evidence="1 8">Homodimer.</text>
</comment>
<comment type="similarity">
    <text evidence="8">Belongs to the RNase Z family.</text>
</comment>
<dbReference type="PATRIC" id="fig|1678840.3.peg.3397"/>
<evidence type="ECO:0000256" key="5">
    <source>
        <dbReference type="ARBA" id="ARBA00022759"/>
    </source>
</evidence>
<feature type="binding site" evidence="8">
    <location>
        <position position="66"/>
    </location>
    <ligand>
        <name>Zn(2+)</name>
        <dbReference type="ChEBI" id="CHEBI:29105"/>
        <label>2</label>
        <note>catalytic</note>
    </ligand>
</feature>
<evidence type="ECO:0000256" key="1">
    <source>
        <dbReference type="ARBA" id="ARBA00011738"/>
    </source>
</evidence>
<gene>
    <name evidence="8" type="primary">rnz</name>
    <name evidence="9" type="ORF">ATC1_131853</name>
</gene>
<dbReference type="Gene3D" id="3.60.15.10">
    <property type="entry name" value="Ribonuclease Z/Hydroxyacylglutathione hydrolase-like"/>
    <property type="match status" value="1"/>
</dbReference>
<protein>
    <recommendedName>
        <fullName evidence="8">Ribonuclease Z</fullName>
        <shortName evidence="8">RNase Z</shortName>
        <ecNumber evidence="8">3.1.26.11</ecNumber>
    </recommendedName>
    <alternativeName>
        <fullName evidence="8">tRNA 3 endonuclease</fullName>
    </alternativeName>
    <alternativeName>
        <fullName evidence="8">tRNase Z</fullName>
    </alternativeName>
</protein>
<comment type="cofactor">
    <cofactor evidence="8">
        <name>Zn(2+)</name>
        <dbReference type="ChEBI" id="CHEBI:29105"/>
    </cofactor>
    <text evidence="8">Binds 2 Zn(2+) ions.</text>
</comment>
<keyword evidence="10" id="KW-1185">Reference proteome</keyword>
<keyword evidence="3 8" id="KW-0540">Nuclease</keyword>
<dbReference type="GO" id="GO:0042781">
    <property type="term" value="F:3'-tRNA processing endoribonuclease activity"/>
    <property type="evidence" value="ECO:0007669"/>
    <property type="project" value="UniProtKB-UniRule"/>
</dbReference>
<dbReference type="CDD" id="cd07717">
    <property type="entry name" value="RNaseZ_ZiPD-like_MBL-fold"/>
    <property type="match status" value="1"/>
</dbReference>
<reference evidence="9" key="1">
    <citation type="journal article" date="2015" name="Genome Announc.">
        <title>Draft Genome Sequence of Anaerolineae Strain TC1, a Novel Isolate from a Methanogenic Wastewater Treatment System.</title>
        <authorList>
            <person name="Matsuura N."/>
            <person name="Tourlousse D.M."/>
            <person name="Sun L."/>
            <person name="Toyonaga M."/>
            <person name="Kuroda K."/>
            <person name="Ohashi A."/>
            <person name="Cruz R."/>
            <person name="Yamaguchi T."/>
            <person name="Sekiguchi Y."/>
        </authorList>
    </citation>
    <scope>NUCLEOTIDE SEQUENCE [LARGE SCALE GENOMIC DNA]</scope>
    <source>
        <strain evidence="9">TC1</strain>
    </source>
</reference>
<feature type="binding site" evidence="8">
    <location>
        <position position="61"/>
    </location>
    <ligand>
        <name>Zn(2+)</name>
        <dbReference type="ChEBI" id="CHEBI:29105"/>
        <label>1</label>
        <note>catalytic</note>
    </ligand>
</feature>
<evidence type="ECO:0000256" key="2">
    <source>
        <dbReference type="ARBA" id="ARBA00022694"/>
    </source>
</evidence>
<keyword evidence="7 8" id="KW-0862">Zinc</keyword>
<feature type="binding site" evidence="8">
    <location>
        <position position="212"/>
    </location>
    <ligand>
        <name>Zn(2+)</name>
        <dbReference type="ChEBI" id="CHEBI:29105"/>
        <label>1</label>
        <note>catalytic</note>
    </ligand>
</feature>
<feature type="binding site" evidence="8">
    <location>
        <position position="141"/>
    </location>
    <ligand>
        <name>Zn(2+)</name>
        <dbReference type="ChEBI" id="CHEBI:29105"/>
        <label>1</label>
        <note>catalytic</note>
    </ligand>
</feature>
<feature type="binding site" evidence="8">
    <location>
        <position position="65"/>
    </location>
    <ligand>
        <name>Zn(2+)</name>
        <dbReference type="ChEBI" id="CHEBI:29105"/>
        <label>2</label>
        <note>catalytic</note>
    </ligand>
</feature>
<dbReference type="AlphaFoldDB" id="A0A0S7BWG6"/>
<proteinExistence type="inferred from homology"/>
<comment type="function">
    <text evidence="8">Zinc phosphodiesterase, which displays some tRNA 3'-processing endonuclease activity. Probably involved in tRNA maturation, by removing a 3'-trailer from precursor tRNA.</text>
</comment>
<keyword evidence="5 8" id="KW-0255">Endonuclease</keyword>
<dbReference type="Pfam" id="PF23023">
    <property type="entry name" value="Anti-Pycsar_Apyc1"/>
    <property type="match status" value="1"/>
</dbReference>
<dbReference type="OrthoDB" id="9800940at2"/>
<dbReference type="InterPro" id="IPR013471">
    <property type="entry name" value="RNase_Z/BN"/>
</dbReference>
<feature type="binding site" evidence="8">
    <location>
        <position position="63"/>
    </location>
    <ligand>
        <name>Zn(2+)</name>
        <dbReference type="ChEBI" id="CHEBI:29105"/>
        <label>1</label>
        <note>catalytic</note>
    </ligand>
</feature>
<dbReference type="EMBL" id="DF968181">
    <property type="protein sequence ID" value="GAP41857.1"/>
    <property type="molecule type" value="Genomic_DNA"/>
</dbReference>
<feature type="active site" description="Proton acceptor" evidence="8">
    <location>
        <position position="65"/>
    </location>
</feature>
<evidence type="ECO:0000256" key="8">
    <source>
        <dbReference type="HAMAP-Rule" id="MF_01818"/>
    </source>
</evidence>
<dbReference type="Proteomes" id="UP000053370">
    <property type="component" value="Unassembled WGS sequence"/>
</dbReference>
<keyword evidence="2 8" id="KW-0819">tRNA processing</keyword>
<feature type="binding site" evidence="8">
    <location>
        <position position="212"/>
    </location>
    <ligand>
        <name>Zn(2+)</name>
        <dbReference type="ChEBI" id="CHEBI:29105"/>
        <label>2</label>
        <note>catalytic</note>
    </ligand>
</feature>
<comment type="catalytic activity">
    <reaction evidence="8">
        <text>Endonucleolytic cleavage of RNA, removing extra 3' nucleotides from tRNA precursor, generating 3' termini of tRNAs. A 3'-hydroxy group is left at the tRNA terminus and a 5'-phosphoryl group is left at the trailer molecule.</text>
        <dbReference type="EC" id="3.1.26.11"/>
    </reaction>
</comment>
<dbReference type="SUPFAM" id="SSF56281">
    <property type="entry name" value="Metallo-hydrolase/oxidoreductase"/>
    <property type="match status" value="1"/>
</dbReference>
<evidence type="ECO:0000313" key="9">
    <source>
        <dbReference type="EMBL" id="GAP41857.1"/>
    </source>
</evidence>
<name>A0A0S7BWG6_9CHLR</name>
<feature type="binding site" evidence="8">
    <location>
        <position position="270"/>
    </location>
    <ligand>
        <name>Zn(2+)</name>
        <dbReference type="ChEBI" id="CHEBI:29105"/>
        <label>2</label>
        <note>catalytic</note>
    </ligand>
</feature>
<evidence type="ECO:0000256" key="3">
    <source>
        <dbReference type="ARBA" id="ARBA00022722"/>
    </source>
</evidence>
<evidence type="ECO:0000256" key="4">
    <source>
        <dbReference type="ARBA" id="ARBA00022723"/>
    </source>
</evidence>
<dbReference type="PANTHER" id="PTHR46018:SF7">
    <property type="entry name" value="RIBONUCLEASE Z"/>
    <property type="match status" value="1"/>
</dbReference>
<sequence>MFELLFLGTSASAPSVHRSLPSLLIQHEDHRYLVDCGEGTQRQILTAGAGFKNLNKILVTHGHLDHILGLAGLLATLIRWESMEDMDIYGGKDAIYRIQDLIYTVVLRGSQIPAQLHFHNLTYGTFIDEKNFSISCFPVIHRGSDSVGYLFQEHGRRPFLPEKAEALAIPPGPWRRDLTNGEGVTLPDGRFIEPDQVLGPFKPGATLAVVGDTGETDSLISYIQGADALVIEATYLEEEIDLAKKFSHMTAKSSAMLAKTAGVQQLYLTHVSRRHREKDILAEAQSIFPNTIVARDLSQYFVKR</sequence>
<keyword evidence="6 8" id="KW-0378">Hydrolase</keyword>
<keyword evidence="4 8" id="KW-0479">Metal-binding</keyword>
<evidence type="ECO:0000256" key="7">
    <source>
        <dbReference type="ARBA" id="ARBA00022833"/>
    </source>
</evidence>
<evidence type="ECO:0000256" key="6">
    <source>
        <dbReference type="ARBA" id="ARBA00022801"/>
    </source>
</evidence>
<dbReference type="InterPro" id="IPR036866">
    <property type="entry name" value="RibonucZ/Hydroxyglut_hydro"/>
</dbReference>
<organism evidence="9">
    <name type="scientific">Flexilinea flocculi</name>
    <dbReference type="NCBI Taxonomy" id="1678840"/>
    <lineage>
        <taxon>Bacteria</taxon>
        <taxon>Bacillati</taxon>
        <taxon>Chloroflexota</taxon>
        <taxon>Anaerolineae</taxon>
        <taxon>Anaerolineales</taxon>
        <taxon>Anaerolineaceae</taxon>
        <taxon>Flexilinea</taxon>
    </lineage>
</organism>
<dbReference type="RefSeq" id="WP_062283889.1">
    <property type="nucleotide sequence ID" value="NZ_DF968181.1"/>
</dbReference>